<proteinExistence type="predicted"/>
<dbReference type="Proteomes" id="UP000617634">
    <property type="component" value="Unassembled WGS sequence"/>
</dbReference>
<organism evidence="4 5">
    <name type="scientific">Novosphingobium aureum</name>
    <dbReference type="NCBI Taxonomy" id="2792964"/>
    <lineage>
        <taxon>Bacteria</taxon>
        <taxon>Pseudomonadati</taxon>
        <taxon>Pseudomonadota</taxon>
        <taxon>Alphaproteobacteria</taxon>
        <taxon>Sphingomonadales</taxon>
        <taxon>Sphingomonadaceae</taxon>
        <taxon>Novosphingobium</taxon>
    </lineage>
</organism>
<dbReference type="InterPro" id="IPR018247">
    <property type="entry name" value="EF_Hand_1_Ca_BS"/>
</dbReference>
<dbReference type="GO" id="GO:0005509">
    <property type="term" value="F:calcium ion binding"/>
    <property type="evidence" value="ECO:0007669"/>
    <property type="project" value="InterPro"/>
</dbReference>
<keyword evidence="2" id="KW-0732">Signal</keyword>
<name>A0A931MN12_9SPHN</name>
<dbReference type="RefSeq" id="WP_197166834.1">
    <property type="nucleotide sequence ID" value="NZ_JADZGI010000004.1"/>
</dbReference>
<feature type="region of interest" description="Disordered" evidence="1">
    <location>
        <begin position="209"/>
        <end position="254"/>
    </location>
</feature>
<feature type="domain" description="EF-hand" evidence="3">
    <location>
        <begin position="101"/>
        <end position="136"/>
    </location>
</feature>
<sequence length="254" mass="25281">MRKISLVLAAMLLVQSPLVLAQSMPGGMGGGGMGGSGMGGGGGPGGPGAPGSGPGGGKPRAPKPVKRHAYDKIVATMFEAGDADRNGIVTLDELRAVIAARREAVILERFAALDSDGDKMISQAEFVAWQSSMGSAASDERAAMGARAAIITDALAPGVKGDNAFALLDLIEPLSGTVIAAANTNYDAGLSLEELLAYEAKRFEAADKNGDGALSMDELRPRDGEKQGPGRAGGPGGGAGGPPPCPPGQTCGGA</sequence>
<accession>A0A931MN12</accession>
<protein>
    <submittedName>
        <fullName evidence="4">EF-hand domain-containing protein</fullName>
    </submittedName>
</protein>
<dbReference type="InterPro" id="IPR011992">
    <property type="entry name" value="EF-hand-dom_pair"/>
</dbReference>
<feature type="compositionally biased region" description="Basic and acidic residues" evidence="1">
    <location>
        <begin position="217"/>
        <end position="228"/>
    </location>
</feature>
<keyword evidence="5" id="KW-1185">Reference proteome</keyword>
<feature type="region of interest" description="Disordered" evidence="1">
    <location>
        <begin position="31"/>
        <end position="65"/>
    </location>
</feature>
<evidence type="ECO:0000313" key="5">
    <source>
        <dbReference type="Proteomes" id="UP000617634"/>
    </source>
</evidence>
<reference evidence="4" key="1">
    <citation type="submission" date="2020-11" db="EMBL/GenBank/DDBJ databases">
        <title>Novosphingobium aureum sp. nov., a marine bacterium isolated from sediment of a salt flat.</title>
        <authorList>
            <person name="Yoo Y."/>
            <person name="Kim J.-J."/>
        </authorList>
    </citation>
    <scope>NUCLEOTIDE SEQUENCE</scope>
    <source>
        <strain evidence="4">YJ-S2-02</strain>
    </source>
</reference>
<dbReference type="SMART" id="SM00054">
    <property type="entry name" value="EFh"/>
    <property type="match status" value="2"/>
</dbReference>
<dbReference type="PROSITE" id="PS00018">
    <property type="entry name" value="EF_HAND_1"/>
    <property type="match status" value="2"/>
</dbReference>
<feature type="chain" id="PRO_5037230986" evidence="2">
    <location>
        <begin position="22"/>
        <end position="254"/>
    </location>
</feature>
<evidence type="ECO:0000256" key="2">
    <source>
        <dbReference type="SAM" id="SignalP"/>
    </source>
</evidence>
<evidence type="ECO:0000259" key="3">
    <source>
        <dbReference type="PROSITE" id="PS50222"/>
    </source>
</evidence>
<feature type="compositionally biased region" description="Gly residues" evidence="1">
    <location>
        <begin position="31"/>
        <end position="58"/>
    </location>
</feature>
<dbReference type="InterPro" id="IPR002048">
    <property type="entry name" value="EF_hand_dom"/>
</dbReference>
<dbReference type="EMBL" id="JADZGI010000004">
    <property type="protein sequence ID" value="MBH0114895.1"/>
    <property type="molecule type" value="Genomic_DNA"/>
</dbReference>
<dbReference type="AlphaFoldDB" id="A0A931MN12"/>
<dbReference type="Pfam" id="PF13202">
    <property type="entry name" value="EF-hand_5"/>
    <property type="match status" value="2"/>
</dbReference>
<comment type="caution">
    <text evidence="4">The sequence shown here is derived from an EMBL/GenBank/DDBJ whole genome shotgun (WGS) entry which is preliminary data.</text>
</comment>
<evidence type="ECO:0000256" key="1">
    <source>
        <dbReference type="SAM" id="MobiDB-lite"/>
    </source>
</evidence>
<dbReference type="SUPFAM" id="SSF47473">
    <property type="entry name" value="EF-hand"/>
    <property type="match status" value="1"/>
</dbReference>
<feature type="compositionally biased region" description="Gly residues" evidence="1">
    <location>
        <begin position="230"/>
        <end position="240"/>
    </location>
</feature>
<gene>
    <name evidence="4" type="ORF">I5E68_18260</name>
</gene>
<evidence type="ECO:0000313" key="4">
    <source>
        <dbReference type="EMBL" id="MBH0114895.1"/>
    </source>
</evidence>
<feature type="signal peptide" evidence="2">
    <location>
        <begin position="1"/>
        <end position="21"/>
    </location>
</feature>
<dbReference type="Gene3D" id="1.10.238.10">
    <property type="entry name" value="EF-hand"/>
    <property type="match status" value="2"/>
</dbReference>
<dbReference type="PROSITE" id="PS50222">
    <property type="entry name" value="EF_HAND_2"/>
    <property type="match status" value="1"/>
</dbReference>